<protein>
    <submittedName>
        <fullName evidence="4">Putative dihydroorotase</fullName>
    </submittedName>
</protein>
<dbReference type="SUPFAM" id="SSF51338">
    <property type="entry name" value="Composite domain of metallo-dependent hydrolases"/>
    <property type="match status" value="1"/>
</dbReference>
<evidence type="ECO:0000256" key="3">
    <source>
        <dbReference type="PIRSR" id="PIRSR039004-3"/>
    </source>
</evidence>
<feature type="binding site" evidence="1">
    <location>
        <position position="210"/>
    </location>
    <ligand>
        <name>Zn(2+)</name>
        <dbReference type="ChEBI" id="CHEBI:29105"/>
        <label>2</label>
    </ligand>
</feature>
<feature type="binding site" evidence="1">
    <location>
        <position position="60"/>
    </location>
    <ligand>
        <name>Zn(2+)</name>
        <dbReference type="ChEBI" id="CHEBI:29105"/>
        <label>1</label>
    </ligand>
</feature>
<feature type="binding site" evidence="1">
    <location>
        <position position="270"/>
    </location>
    <ligand>
        <name>Zn(2+)</name>
        <dbReference type="ChEBI" id="CHEBI:29105"/>
        <label>1</label>
    </ligand>
</feature>
<dbReference type="SUPFAM" id="SSF51556">
    <property type="entry name" value="Metallo-dependent hydrolases"/>
    <property type="match status" value="1"/>
</dbReference>
<dbReference type="HOGENOM" id="CLU_036699_1_0_9"/>
<proteinExistence type="predicted"/>
<dbReference type="PATRIC" id="fig|1218493.3.peg.327"/>
<dbReference type="Gene3D" id="3.20.20.140">
    <property type="entry name" value="Metal-dependent hydrolases"/>
    <property type="match status" value="1"/>
</dbReference>
<dbReference type="OrthoDB" id="9796020at2"/>
<dbReference type="GO" id="GO:0016810">
    <property type="term" value="F:hydrolase activity, acting on carbon-nitrogen (but not peptide) bonds"/>
    <property type="evidence" value="ECO:0007669"/>
    <property type="project" value="InterPro"/>
</dbReference>
<evidence type="ECO:0000256" key="2">
    <source>
        <dbReference type="PIRSR" id="PIRSR039004-2"/>
    </source>
</evidence>
<feature type="binding site" description="via carbamate group" evidence="1">
    <location>
        <position position="152"/>
    </location>
    <ligand>
        <name>Zn(2+)</name>
        <dbReference type="ChEBI" id="CHEBI:29105"/>
        <label>2</label>
    </ligand>
</feature>
<dbReference type="NCBIfam" id="TIGR03583">
    <property type="entry name" value="EF_0837"/>
    <property type="match status" value="1"/>
</dbReference>
<comment type="caution">
    <text evidence="4">The sequence shown here is derived from an EMBL/GenBank/DDBJ whole genome shotgun (WGS) entry which is preliminary data.</text>
</comment>
<evidence type="ECO:0000313" key="4">
    <source>
        <dbReference type="EMBL" id="KJY58656.1"/>
    </source>
</evidence>
<feature type="binding site" description="via carbamate group" evidence="1">
    <location>
        <position position="152"/>
    </location>
    <ligand>
        <name>Zn(2+)</name>
        <dbReference type="ChEBI" id="CHEBI:29105"/>
        <label>1</label>
    </ligand>
</feature>
<keyword evidence="1" id="KW-0479">Metal-binding</keyword>
<feature type="modified residue" description="N6-carboxylysine" evidence="2">
    <location>
        <position position="152"/>
    </location>
</feature>
<feature type="binding site" evidence="1">
    <location>
        <position position="187"/>
    </location>
    <ligand>
        <name>Zn(2+)</name>
        <dbReference type="ChEBI" id="CHEBI:29105"/>
        <label>2</label>
    </ligand>
</feature>
<name>A0A0F4LM70_9LACO</name>
<dbReference type="EMBL" id="JXBY01000006">
    <property type="protein sequence ID" value="KJY58656.1"/>
    <property type="molecule type" value="Genomic_DNA"/>
</dbReference>
<dbReference type="GO" id="GO:0046872">
    <property type="term" value="F:metal ion binding"/>
    <property type="evidence" value="ECO:0007669"/>
    <property type="project" value="UniProtKB-KW"/>
</dbReference>
<dbReference type="Pfam" id="PF22647">
    <property type="entry name" value="EF_0837-like_N"/>
    <property type="match status" value="1"/>
</dbReference>
<accession>A0A0F4LM70</accession>
<dbReference type="STRING" id="1218493.JF76_03090"/>
<evidence type="ECO:0000256" key="1">
    <source>
        <dbReference type="PIRSR" id="PIRSR039004-1"/>
    </source>
</evidence>
<dbReference type="Gene3D" id="2.30.40.10">
    <property type="entry name" value="Urease, subunit C, domain 1"/>
    <property type="match status" value="1"/>
</dbReference>
<dbReference type="GO" id="GO:0019213">
    <property type="term" value="F:deacetylase activity"/>
    <property type="evidence" value="ECO:0007669"/>
    <property type="project" value="InterPro"/>
</dbReference>
<gene>
    <name evidence="4" type="ORF">JF76_03090</name>
</gene>
<evidence type="ECO:0000313" key="5">
    <source>
        <dbReference type="Proteomes" id="UP000033533"/>
    </source>
</evidence>
<dbReference type="AlphaFoldDB" id="A0A0F4LM70"/>
<dbReference type="InterPro" id="IPR020043">
    <property type="entry name" value="Deacetylase_Atu3266-like"/>
</dbReference>
<dbReference type="InterPro" id="IPR011059">
    <property type="entry name" value="Metal-dep_hydrolase_composite"/>
</dbReference>
<feature type="binding site" evidence="1">
    <location>
        <position position="58"/>
    </location>
    <ligand>
        <name>Zn(2+)</name>
        <dbReference type="ChEBI" id="CHEBI:29105"/>
        <label>1</label>
    </ligand>
</feature>
<sequence>MIDLYLKNGKRVTDGSPIEIGVLGKKIVAVGHCLDGIEAGKVIDLQGKYVSAGWIDDHVHCYEKLTLYYDDPDEDGYKSGVTTVIDAGSTGAENIGDFYDITRNKITNVYAMINVGQTGILAQNELGDINTVQKDPLMESIQKYHDFIVGIKVRESHSVVIDNGVVPLQKAKTFQKNLGGNFPIMVHVGANPPQLKEVLDLMDDNDILTHGYNGKPNGMLDESDNIRQFVWEAYRRGVTFDVGHGTDSFNFHTFDIANAAGLIPYSISTDIYNRNRVNGPVYNMATTLDKFLMYGYSLSDVISKVTAAPADNFNLINKGHLKPGYDADLTIFELEENKEVTLTDSNHNQRQFNEHICPKMVVVMGKAYQIGE</sequence>
<dbReference type="PANTHER" id="PTHR42717:SF1">
    <property type="entry name" value="IMIDAZOLONEPROPIONASE AND RELATED AMIDOHYDROLASES"/>
    <property type="match status" value="1"/>
</dbReference>
<feature type="site" description="Transition state stabilizer" evidence="3">
    <location>
        <position position="154"/>
    </location>
</feature>
<keyword evidence="1" id="KW-0862">Zinc</keyword>
<dbReference type="InterPro" id="IPR032466">
    <property type="entry name" value="Metal_Hydrolase"/>
</dbReference>
<dbReference type="Proteomes" id="UP000033533">
    <property type="component" value="Unassembled WGS sequence"/>
</dbReference>
<dbReference type="InterPro" id="IPR047601">
    <property type="entry name" value="EF_0837-like"/>
</dbReference>
<reference evidence="4 5" key="1">
    <citation type="submission" date="2014-12" db="EMBL/GenBank/DDBJ databases">
        <title>Comparative genomics of the lactic acid bacteria isolated from the honey bee gut.</title>
        <authorList>
            <person name="Ellegaard K.M."/>
            <person name="Tamarit D."/>
            <person name="Javelind E."/>
            <person name="Olofsson T."/>
            <person name="Andersson S.G."/>
            <person name="Vasquez A."/>
        </authorList>
    </citation>
    <scope>NUCLEOTIDE SEQUENCE [LARGE SCALE GENOMIC DNA]</scope>
    <source>
        <strain evidence="4 5">Biut2</strain>
    </source>
</reference>
<dbReference type="NCBIfam" id="NF006689">
    <property type="entry name" value="PRK09237.1"/>
    <property type="match status" value="1"/>
</dbReference>
<dbReference type="RefSeq" id="WP_045927521.1">
    <property type="nucleotide sequence ID" value="NZ_JBHSZS010000003.1"/>
</dbReference>
<dbReference type="PANTHER" id="PTHR42717">
    <property type="entry name" value="DIHYDROOROTASE-RELATED"/>
    <property type="match status" value="1"/>
</dbReference>
<organism evidence="4 5">
    <name type="scientific">Lactobacillus kullabergensis</name>
    <dbReference type="NCBI Taxonomy" id="1218493"/>
    <lineage>
        <taxon>Bacteria</taxon>
        <taxon>Bacillati</taxon>
        <taxon>Bacillota</taxon>
        <taxon>Bacilli</taxon>
        <taxon>Lactobacillales</taxon>
        <taxon>Lactobacillaceae</taxon>
        <taxon>Lactobacillus</taxon>
    </lineage>
</organism>
<dbReference type="PIRSF" id="PIRSF039004">
    <property type="entry name" value="ADE_EF_0837"/>
    <property type="match status" value="1"/>
</dbReference>